<dbReference type="Gene3D" id="2.30.110.10">
    <property type="entry name" value="Electron Transport, Fmn-binding Protein, Chain A"/>
    <property type="match status" value="1"/>
</dbReference>
<dbReference type="AlphaFoldDB" id="A0A3P8JWT8"/>
<evidence type="ECO:0000313" key="1">
    <source>
        <dbReference type="EMBL" id="VDR37304.1"/>
    </source>
</evidence>
<reference evidence="1 2" key="1">
    <citation type="submission" date="2018-12" db="EMBL/GenBank/DDBJ databases">
        <authorList>
            <consortium name="Pathogen Informatics"/>
        </authorList>
    </citation>
    <scope>NUCLEOTIDE SEQUENCE [LARGE SCALE GENOMIC DNA]</scope>
    <source>
        <strain evidence="1 2">NCTC10741</strain>
    </source>
</reference>
<proteinExistence type="predicted"/>
<evidence type="ECO:0000313" key="2">
    <source>
        <dbReference type="Proteomes" id="UP000271626"/>
    </source>
</evidence>
<gene>
    <name evidence="1" type="ORF">NCTC10741_00405</name>
</gene>
<accession>A0A3P8JWT8</accession>
<name>A0A3P8JWT8_TSUPA</name>
<dbReference type="Proteomes" id="UP000271626">
    <property type="component" value="Chromosome"/>
</dbReference>
<protein>
    <submittedName>
        <fullName evidence="1">Deazaflavin-dependent oxidoreductase, nitroreductase family</fullName>
    </submittedName>
</protein>
<dbReference type="InterPro" id="IPR012349">
    <property type="entry name" value="Split_barrel_FMN-bd"/>
</dbReference>
<organism evidence="1 2">
    <name type="scientific">Tsukamurella paurometabola</name>
    <name type="common">Corynebacterium paurometabolum</name>
    <dbReference type="NCBI Taxonomy" id="2061"/>
    <lineage>
        <taxon>Bacteria</taxon>
        <taxon>Bacillati</taxon>
        <taxon>Actinomycetota</taxon>
        <taxon>Actinomycetes</taxon>
        <taxon>Mycobacteriales</taxon>
        <taxon>Tsukamurellaceae</taxon>
        <taxon>Tsukamurella</taxon>
    </lineage>
</organism>
<dbReference type="EMBL" id="LR131273">
    <property type="protein sequence ID" value="VDR37304.1"/>
    <property type="molecule type" value="Genomic_DNA"/>
</dbReference>
<sequence>MCPISAVFTSADDLVGAVGRVYCRDMSRTAGTASTMPLQGVVNAVMRTLLRAPGVSRFLGERLLTLYVVGRKSGKVFEVPVAYTKHEGNLLVGSPFAWGKNLRTGEPIDIQLAGRRRTADVRVVSDEAGVVDLYGVIAADNANFASFNHIGFTADGSPDPEDLRRAFEGGARVFVLTPR</sequence>